<dbReference type="Gene3D" id="1.10.150.750">
    <property type="match status" value="1"/>
</dbReference>
<evidence type="ECO:0000313" key="3">
    <source>
        <dbReference type="Proteomes" id="UP001302745"/>
    </source>
</evidence>
<dbReference type="Proteomes" id="UP001302745">
    <property type="component" value="Unassembled WGS sequence"/>
</dbReference>
<dbReference type="GO" id="GO:0016787">
    <property type="term" value="F:hydrolase activity"/>
    <property type="evidence" value="ECO:0007669"/>
    <property type="project" value="UniProtKB-KW"/>
</dbReference>
<dbReference type="PANTHER" id="PTHR43316:SF9">
    <property type="entry name" value="ACID DEHALOGENASE, PUTATIVE (AFU_ORTHOLOGUE AFUA_6G14460)-RELATED"/>
    <property type="match status" value="1"/>
</dbReference>
<dbReference type="SUPFAM" id="SSF56784">
    <property type="entry name" value="HAD-like"/>
    <property type="match status" value="1"/>
</dbReference>
<proteinExistence type="predicted"/>
<dbReference type="InterPro" id="IPR036412">
    <property type="entry name" value="HAD-like_sf"/>
</dbReference>
<reference evidence="2" key="2">
    <citation type="submission" date="2023-05" db="EMBL/GenBank/DDBJ databases">
        <authorList>
            <consortium name="Lawrence Berkeley National Laboratory"/>
            <person name="Steindorff A."/>
            <person name="Hensen N."/>
            <person name="Bonometti L."/>
            <person name="Westerberg I."/>
            <person name="Brannstrom I.O."/>
            <person name="Guillou S."/>
            <person name="Cros-Aarteil S."/>
            <person name="Calhoun S."/>
            <person name="Haridas S."/>
            <person name="Kuo A."/>
            <person name="Mondo S."/>
            <person name="Pangilinan J."/>
            <person name="Riley R."/>
            <person name="Labutti K."/>
            <person name="Andreopoulos B."/>
            <person name="Lipzen A."/>
            <person name="Chen C."/>
            <person name="Yanf M."/>
            <person name="Daum C."/>
            <person name="Ng V."/>
            <person name="Clum A."/>
            <person name="Ohm R."/>
            <person name="Martin F."/>
            <person name="Silar P."/>
            <person name="Natvig D."/>
            <person name="Lalanne C."/>
            <person name="Gautier V."/>
            <person name="Ament-Velasquez S.L."/>
            <person name="Kruys A."/>
            <person name="Hutchinson M.I."/>
            <person name="Powell A.J."/>
            <person name="Barry K."/>
            <person name="Miller A.N."/>
            <person name="Grigoriev I.V."/>
            <person name="Debuchy R."/>
            <person name="Gladieux P."/>
            <person name="Thoren M.H."/>
            <person name="Johannesson H."/>
        </authorList>
    </citation>
    <scope>NUCLEOTIDE SEQUENCE</scope>
    <source>
        <strain evidence="2">CBS 538.74</strain>
    </source>
</reference>
<dbReference type="EMBL" id="MU856944">
    <property type="protein sequence ID" value="KAK4153315.1"/>
    <property type="molecule type" value="Genomic_DNA"/>
</dbReference>
<sequence length="269" mass="29605">MSTTTNTTDLTTFRALSFDCYGTLIDWEAGLAADIAPIISALPAGHPWHANPMLALEQFDNYSYHLNRARPTLAYDANLVESARLLATGQGITLPEGVAETIATGPSRWPAFSDTLEGLWRLRRHYKLVLLSNVDDRNIARAMMGGGPLAGVEFDAVYTAEQIGSYKPDHANFNYLRAGVKREFLVERDEELLHVARSLLHDHVPAKELGIRSVWIARGGDKLEASGIGGGYEAIKGSGKLGSEWTFQTIGEFADEVDRQFAEKAKQKK</sequence>
<keyword evidence="1" id="KW-0378">Hydrolase</keyword>
<reference evidence="2" key="1">
    <citation type="journal article" date="2023" name="Mol. Phylogenet. Evol.">
        <title>Genome-scale phylogeny and comparative genomics of the fungal order Sordariales.</title>
        <authorList>
            <person name="Hensen N."/>
            <person name="Bonometti L."/>
            <person name="Westerberg I."/>
            <person name="Brannstrom I.O."/>
            <person name="Guillou S."/>
            <person name="Cros-Aarteil S."/>
            <person name="Calhoun S."/>
            <person name="Haridas S."/>
            <person name="Kuo A."/>
            <person name="Mondo S."/>
            <person name="Pangilinan J."/>
            <person name="Riley R."/>
            <person name="LaButti K."/>
            <person name="Andreopoulos B."/>
            <person name="Lipzen A."/>
            <person name="Chen C."/>
            <person name="Yan M."/>
            <person name="Daum C."/>
            <person name="Ng V."/>
            <person name="Clum A."/>
            <person name="Steindorff A."/>
            <person name="Ohm R.A."/>
            <person name="Martin F."/>
            <person name="Silar P."/>
            <person name="Natvig D.O."/>
            <person name="Lalanne C."/>
            <person name="Gautier V."/>
            <person name="Ament-Velasquez S.L."/>
            <person name="Kruys A."/>
            <person name="Hutchinson M.I."/>
            <person name="Powell A.J."/>
            <person name="Barry K."/>
            <person name="Miller A.N."/>
            <person name="Grigoriev I.V."/>
            <person name="Debuchy R."/>
            <person name="Gladieux P."/>
            <person name="Hiltunen Thoren M."/>
            <person name="Johannesson H."/>
        </authorList>
    </citation>
    <scope>NUCLEOTIDE SEQUENCE</scope>
    <source>
        <strain evidence="2">CBS 538.74</strain>
    </source>
</reference>
<accession>A0AAN6VN18</accession>
<dbReference type="PANTHER" id="PTHR43316">
    <property type="entry name" value="HYDROLASE, HALOACID DELAHOGENASE-RELATED"/>
    <property type="match status" value="1"/>
</dbReference>
<gene>
    <name evidence="2" type="ORF">C8A00DRAFT_33941</name>
</gene>
<organism evidence="2 3">
    <name type="scientific">Chaetomidium leptoderma</name>
    <dbReference type="NCBI Taxonomy" id="669021"/>
    <lineage>
        <taxon>Eukaryota</taxon>
        <taxon>Fungi</taxon>
        <taxon>Dikarya</taxon>
        <taxon>Ascomycota</taxon>
        <taxon>Pezizomycotina</taxon>
        <taxon>Sordariomycetes</taxon>
        <taxon>Sordariomycetidae</taxon>
        <taxon>Sordariales</taxon>
        <taxon>Chaetomiaceae</taxon>
        <taxon>Chaetomidium</taxon>
    </lineage>
</organism>
<dbReference type="Gene3D" id="3.40.50.1000">
    <property type="entry name" value="HAD superfamily/HAD-like"/>
    <property type="match status" value="1"/>
</dbReference>
<dbReference type="InterPro" id="IPR051540">
    <property type="entry name" value="S-2-haloacid_dehalogenase"/>
</dbReference>
<evidence type="ECO:0000256" key="1">
    <source>
        <dbReference type="ARBA" id="ARBA00022801"/>
    </source>
</evidence>
<dbReference type="AlphaFoldDB" id="A0AAN6VN18"/>
<comment type="caution">
    <text evidence="2">The sequence shown here is derived from an EMBL/GenBank/DDBJ whole genome shotgun (WGS) entry which is preliminary data.</text>
</comment>
<name>A0AAN6VN18_9PEZI</name>
<dbReference type="InterPro" id="IPR023214">
    <property type="entry name" value="HAD_sf"/>
</dbReference>
<evidence type="ECO:0000313" key="2">
    <source>
        <dbReference type="EMBL" id="KAK4153315.1"/>
    </source>
</evidence>
<keyword evidence="3" id="KW-1185">Reference proteome</keyword>
<protein>
    <submittedName>
        <fullName evidence="2">HAD-like domain-containing protein</fullName>
    </submittedName>
</protein>